<dbReference type="Pfam" id="PF13634">
    <property type="entry name" value="Nucleoporin_FG"/>
    <property type="match status" value="3"/>
</dbReference>
<evidence type="ECO:0000313" key="15">
    <source>
        <dbReference type="Proteomes" id="UP000218231"/>
    </source>
</evidence>
<dbReference type="InterPro" id="IPR007230">
    <property type="entry name" value="Nup98_auto-Pept-S59_dom"/>
</dbReference>
<evidence type="ECO:0000256" key="6">
    <source>
        <dbReference type="ARBA" id="ARBA00022813"/>
    </source>
</evidence>
<feature type="compositionally biased region" description="Polar residues" evidence="12">
    <location>
        <begin position="749"/>
        <end position="759"/>
    </location>
</feature>
<dbReference type="Gene3D" id="1.25.40.690">
    <property type="match status" value="1"/>
</dbReference>
<dbReference type="InterPro" id="IPR036903">
    <property type="entry name" value="Nup98_auto-Pept-S59_dom_sf"/>
</dbReference>
<proteinExistence type="inferred from homology"/>
<feature type="compositionally biased region" description="Polar residues" evidence="12">
    <location>
        <begin position="328"/>
        <end position="341"/>
    </location>
</feature>
<keyword evidence="9" id="KW-0811">Translocation</keyword>
<feature type="compositionally biased region" description="Polar residues" evidence="12">
    <location>
        <begin position="32"/>
        <end position="105"/>
    </location>
</feature>
<feature type="compositionally biased region" description="Polar residues" evidence="12">
    <location>
        <begin position="811"/>
        <end position="823"/>
    </location>
</feature>
<evidence type="ECO:0000256" key="1">
    <source>
        <dbReference type="ARBA" id="ARBA00004567"/>
    </source>
</evidence>
<keyword evidence="6" id="KW-0068">Autocatalytic cleavage</keyword>
<dbReference type="GO" id="GO:0008139">
    <property type="term" value="F:nuclear localization sequence binding"/>
    <property type="evidence" value="ECO:0007669"/>
    <property type="project" value="TreeGrafter"/>
</dbReference>
<comment type="subcellular location">
    <subcellularLocation>
        <location evidence="2">Nucleus membrane</location>
        <topology evidence="2">Peripheral membrane protein</topology>
        <orientation evidence="2">Nucleoplasmic side</orientation>
    </subcellularLocation>
    <subcellularLocation>
        <location evidence="1">Nucleus</location>
        <location evidence="1">Nuclear pore complex</location>
    </subcellularLocation>
</comment>
<dbReference type="STRING" id="2018661.A0A2A2LQB2"/>
<keyword evidence="15" id="KW-1185">Reference proteome</keyword>
<keyword evidence="10" id="KW-0906">Nuclear pore complex</keyword>
<evidence type="ECO:0000256" key="11">
    <source>
        <dbReference type="ARBA" id="ARBA00023242"/>
    </source>
</evidence>
<evidence type="ECO:0000256" key="10">
    <source>
        <dbReference type="ARBA" id="ARBA00023132"/>
    </source>
</evidence>
<name>A0A2A2LQB2_9BILA</name>
<dbReference type="GO" id="GO:0006606">
    <property type="term" value="P:protein import into nucleus"/>
    <property type="evidence" value="ECO:0007669"/>
    <property type="project" value="TreeGrafter"/>
</dbReference>
<organism evidence="14 15">
    <name type="scientific">Diploscapter pachys</name>
    <dbReference type="NCBI Taxonomy" id="2018661"/>
    <lineage>
        <taxon>Eukaryota</taxon>
        <taxon>Metazoa</taxon>
        <taxon>Ecdysozoa</taxon>
        <taxon>Nematoda</taxon>
        <taxon>Chromadorea</taxon>
        <taxon>Rhabditida</taxon>
        <taxon>Rhabditina</taxon>
        <taxon>Rhabditomorpha</taxon>
        <taxon>Rhabditoidea</taxon>
        <taxon>Rhabditidae</taxon>
        <taxon>Diploscapter</taxon>
    </lineage>
</organism>
<dbReference type="Pfam" id="PF12110">
    <property type="entry name" value="Nup96"/>
    <property type="match status" value="1"/>
</dbReference>
<dbReference type="Proteomes" id="UP000218231">
    <property type="component" value="Unassembled WGS sequence"/>
</dbReference>
<dbReference type="PROSITE" id="PS51434">
    <property type="entry name" value="NUP_C"/>
    <property type="match status" value="1"/>
</dbReference>
<evidence type="ECO:0000256" key="9">
    <source>
        <dbReference type="ARBA" id="ARBA00023010"/>
    </source>
</evidence>
<dbReference type="PANTHER" id="PTHR23198">
    <property type="entry name" value="NUCLEOPORIN"/>
    <property type="match status" value="1"/>
</dbReference>
<dbReference type="GO" id="GO:0003723">
    <property type="term" value="F:RNA binding"/>
    <property type="evidence" value="ECO:0007669"/>
    <property type="project" value="TreeGrafter"/>
</dbReference>
<dbReference type="OrthoDB" id="3797628at2759"/>
<keyword evidence="7" id="KW-0509">mRNA transport</keyword>
<dbReference type="GO" id="GO:0034398">
    <property type="term" value="P:telomere tethering at nuclear periphery"/>
    <property type="evidence" value="ECO:0007669"/>
    <property type="project" value="TreeGrafter"/>
</dbReference>
<dbReference type="FunFam" id="1.10.10.2360:FF:000001">
    <property type="entry name" value="Nuclear pore complex protein Nup98-Nup96"/>
    <property type="match status" value="1"/>
</dbReference>
<comment type="caution">
    <text evidence="14">The sequence shown here is derived from an EMBL/GenBank/DDBJ whole genome shotgun (WGS) entry which is preliminary data.</text>
</comment>
<dbReference type="GO" id="GO:0017056">
    <property type="term" value="F:structural constituent of nuclear pore"/>
    <property type="evidence" value="ECO:0007669"/>
    <property type="project" value="InterPro"/>
</dbReference>
<evidence type="ECO:0000256" key="2">
    <source>
        <dbReference type="ARBA" id="ARBA00004620"/>
    </source>
</evidence>
<feature type="region of interest" description="Disordered" evidence="12">
    <location>
        <begin position="1"/>
        <end position="20"/>
    </location>
</feature>
<keyword evidence="8" id="KW-0653">Protein transport</keyword>
<dbReference type="Pfam" id="PF04096">
    <property type="entry name" value="Nucleoporin2"/>
    <property type="match status" value="1"/>
</dbReference>
<feature type="compositionally biased region" description="Basic and acidic residues" evidence="12">
    <location>
        <begin position="824"/>
        <end position="833"/>
    </location>
</feature>
<sequence length="1720" mass="184338">MFGKPSGAFGSTSGTSGSAFGAGRTGTGLFGNTQSGGSVFGQPATSSAVGQPTSSVFGRPATSSLFGSTQQPQQTSSLFGTAQNQTNTSMFGQNRPSLFGSTQQQSSAFGTSSGVATSGGGGLFGSSTATSSGGLFGSSAASAPNGTTIKFDPVIASDTMAKNGTTQNINTKHICITAMKQYEGKSLEELRIDDYIAGRKAPTSTSGGGLFGSTSAQIGTTTGTTGGGGLFGSAQQKPSLFGSTGTSNFGATSGTTTGSIFGSSTNATAGTSSLFASKPATGGGLFGSAGTSTFGTTPAQPSGGLFGGSGTTQQQQQQQQSGGLFGNMGQSNTSFGQQPAQTGTTGGLFGSSTGTSFGQPAQNTTGGGLFGSNQASTGGGLFGKPATSTGSAFNFGSNTNSNFGAAASTGGGLFGSNAAKPAGGGFFGANTGTAGGGGLFGSSQPSTGGGLFGSTQPTQNTGTGGGLFSGMGVNQQQQQAQSGFGAIPMTTQVAMQQTPIILGSDVNQTQLEMKLIEAQLAASPYGDSPLLKIISAADDTPEKPNPASAQRQLRFMASKMNRLAEEKDKPLTVSNAAGAEKNSPLMSAVLSPTKARSGLDSADDKRAANLSGNQLVKSQFMGVLPPKIMEKSFRAASVIPVGSAEDLKYTSIVRPPTLGKGIGTRPQSTSFISSKDASMLNSSATALSPGGNQLPSILKKTTTNVKYLDLSVLNGLDSSMNSTGGGARGRKTGQMADEQADPDAIQPLRPNTDNPSNIQEDVPHTLSPVSNAIRRAQRLRDAEPPVLNLDDTSASASASLSAGRRSPAANAESTQSHASAERTTSSRDSHISHDNLLGGSTRREDAQACGVRLLQPDYFCEPSIEQMKSMIHNGAVSLPDGLTIGRASYGTVYWPGPIQIKDIVLDELVVFRHKEVTVYPDEAKKPPVGEGLNRPAEVTLERVWKRNRITGEYVKDPIELTEIGWREFLERQTSKMSAEFKDYRPLTGSWVFRVEHFSKYGLSDDEDVENQLVGRVKKGRILAAQNGAQGDVPTTDELEKSFEEREVQNKVQRAKITSKKDANADCLMEFQMQAQYFPDGEGADLMVLESLVNNEPMESEQDDEILMENQMKRGLAKLEDLGRHRQPLSVDPNSAPKSYDFLKQLEAIIPPQEKKPKLEEIEDLYTQTEILLHAMAAQKLAISKERNLKQIAPVHQFTGGYMARNSVSYNASRRMDFGVAMGNAARIGWGSVAGVQVGQRFVVSRQPGSNEVAIGHIHMNSDTNKAAMYDMMLKTLSNSTWNRTTETTARPIQNSMEKHSFVPQTVFKQDCFSVLLKEYANTARDNNSTLHSRTFSLCSALLPFDKKGPWRSVRAERLGHWMRQEIQHATLNRSIEKSNARGASVWRAMCSGDLEEAIRKAEEERLTHLASFLAAYPICPDTNRKEMQAQLDHWSKSDTLQYMDKDVLKVYMILAGRTSLERIVRSKKETVNCMEGLDWKQCLGLHLWWTRGAGSLEDAYERYRNEVTAGQAANSDGHFYEELIHLACNPAHRIETVLDALMYLSSNSINDLCLSWFVWSLLRTYGYNSMAAENLDRLHRQFAVQLESHKAVGPALFVLSHLDSHLQREKAMRDLIVRQAYEIELNLSLEDEINKFCPHAKPAWLAEARCIVARARGESAKAFEYAIQAEDYELARELYVKEVAPDCIFYLKAAELRRYSRMIENVADKIKVFRGIPLIF</sequence>
<evidence type="ECO:0000256" key="5">
    <source>
        <dbReference type="ARBA" id="ARBA00022448"/>
    </source>
</evidence>
<feature type="region of interest" description="Disordered" evidence="12">
    <location>
        <begin position="782"/>
        <end position="839"/>
    </location>
</feature>
<comment type="similarity">
    <text evidence="3">Belongs to the nucleoporin GLFG family.</text>
</comment>
<dbReference type="InterPro" id="IPR025574">
    <property type="entry name" value="Nucleoporin_FG_rpt"/>
</dbReference>
<reference evidence="14 15" key="1">
    <citation type="journal article" date="2017" name="Curr. Biol.">
        <title>Genome architecture and evolution of a unichromosomal asexual nematode.</title>
        <authorList>
            <person name="Fradin H."/>
            <person name="Zegar C."/>
            <person name="Gutwein M."/>
            <person name="Lucas J."/>
            <person name="Kovtun M."/>
            <person name="Corcoran D."/>
            <person name="Baugh L.R."/>
            <person name="Kiontke K."/>
            <person name="Gunsalus K."/>
            <person name="Fitch D.H."/>
            <person name="Piano F."/>
        </authorList>
    </citation>
    <scope>NUCLEOTIDE SEQUENCE [LARGE SCALE GENOMIC DNA]</scope>
    <source>
        <strain evidence="14">PF1309</strain>
    </source>
</reference>
<dbReference type="InterPro" id="IPR037665">
    <property type="entry name" value="Nucleoporin_S59-like"/>
</dbReference>
<dbReference type="GO" id="GO:0031965">
    <property type="term" value="C:nuclear membrane"/>
    <property type="evidence" value="ECO:0007669"/>
    <property type="project" value="UniProtKB-SubCell"/>
</dbReference>
<feature type="region of interest" description="Disordered" evidence="12">
    <location>
        <begin position="720"/>
        <end position="768"/>
    </location>
</feature>
<keyword evidence="11" id="KW-0539">Nucleus</keyword>
<feature type="compositionally biased region" description="Low complexity" evidence="12">
    <location>
        <begin position="311"/>
        <end position="322"/>
    </location>
</feature>
<feature type="compositionally biased region" description="Low complexity" evidence="12">
    <location>
        <begin position="793"/>
        <end position="809"/>
    </location>
</feature>
<dbReference type="EMBL" id="LIAE01006519">
    <property type="protein sequence ID" value="PAV88441.1"/>
    <property type="molecule type" value="Genomic_DNA"/>
</dbReference>
<evidence type="ECO:0000256" key="4">
    <source>
        <dbReference type="ARBA" id="ARBA00013472"/>
    </source>
</evidence>
<evidence type="ECO:0000313" key="14">
    <source>
        <dbReference type="EMBL" id="PAV88441.1"/>
    </source>
</evidence>
<dbReference type="GO" id="GO:0006405">
    <property type="term" value="P:RNA export from nucleus"/>
    <property type="evidence" value="ECO:0007669"/>
    <property type="project" value="TreeGrafter"/>
</dbReference>
<dbReference type="PANTHER" id="PTHR23198:SF6">
    <property type="entry name" value="NUCLEAR PORE COMPLEX PROTEIN NUP98-NUP96"/>
    <property type="match status" value="1"/>
</dbReference>
<dbReference type="Pfam" id="PF21240">
    <property type="entry name" value="Nup98_GLEBS"/>
    <property type="match status" value="1"/>
</dbReference>
<feature type="region of interest" description="Disordered" evidence="12">
    <location>
        <begin position="32"/>
        <end position="113"/>
    </location>
</feature>
<evidence type="ECO:0000256" key="8">
    <source>
        <dbReference type="ARBA" id="ARBA00022927"/>
    </source>
</evidence>
<accession>A0A2A2LQB2</accession>
<evidence type="ECO:0000256" key="12">
    <source>
        <dbReference type="SAM" id="MobiDB-lite"/>
    </source>
</evidence>
<feature type="compositionally biased region" description="Low complexity" evidence="12">
    <location>
        <begin position="212"/>
        <end position="223"/>
    </location>
</feature>
<dbReference type="InterPro" id="IPR021967">
    <property type="entry name" value="Nup98_C"/>
</dbReference>
<feature type="region of interest" description="Disordered" evidence="12">
    <location>
        <begin position="289"/>
        <end position="372"/>
    </location>
</feature>
<dbReference type="GO" id="GO:0051028">
    <property type="term" value="P:mRNA transport"/>
    <property type="evidence" value="ECO:0007669"/>
    <property type="project" value="UniProtKB-KW"/>
</dbReference>
<evidence type="ECO:0000256" key="3">
    <source>
        <dbReference type="ARBA" id="ARBA00008926"/>
    </source>
</evidence>
<dbReference type="Gene3D" id="1.10.10.2360">
    <property type="match status" value="1"/>
</dbReference>
<evidence type="ECO:0000259" key="13">
    <source>
        <dbReference type="PROSITE" id="PS51434"/>
    </source>
</evidence>
<dbReference type="GO" id="GO:0044614">
    <property type="term" value="C:nuclear pore cytoplasmic filaments"/>
    <property type="evidence" value="ECO:0007669"/>
    <property type="project" value="TreeGrafter"/>
</dbReference>
<protein>
    <recommendedName>
        <fullName evidence="4">Nuclear pore complex protein Nup98-Nup96</fullName>
    </recommendedName>
</protein>
<keyword evidence="5" id="KW-0813">Transport</keyword>
<gene>
    <name evidence="14" type="ORF">WR25_06016</name>
</gene>
<feature type="region of interest" description="Disordered" evidence="12">
    <location>
        <begin position="202"/>
        <end position="237"/>
    </location>
</feature>
<dbReference type="SUPFAM" id="SSF82215">
    <property type="entry name" value="C-terminal autoproteolytic domain of nucleoporin nup98"/>
    <property type="match status" value="1"/>
</dbReference>
<feature type="domain" description="Peptidase S59" evidence="13">
    <location>
        <begin position="855"/>
        <end position="997"/>
    </location>
</feature>
<evidence type="ECO:0000256" key="7">
    <source>
        <dbReference type="ARBA" id="ARBA00022816"/>
    </source>
</evidence>
<dbReference type="Gene3D" id="3.30.1610.10">
    <property type="entry name" value="Peptidase S59, nucleoporin"/>
    <property type="match status" value="1"/>
</dbReference>
<dbReference type="GO" id="GO:0000973">
    <property type="term" value="P:post-transcriptional tethering of RNA polymerase II gene DNA at nuclear periphery"/>
    <property type="evidence" value="ECO:0007669"/>
    <property type="project" value="TreeGrafter"/>
</dbReference>